<sequence>MYDCGERMYWKLRIPLLLVTLGILSGLYQRFPNVFLVNTNYFVRSAMFIGIVTAIFLIVEKTKVNERKVHFVVALVLIGLGYIVDRFL</sequence>
<gene>
    <name evidence="2" type="ORF">ACFP7A_04085</name>
</gene>
<keyword evidence="1" id="KW-0472">Membrane</keyword>
<accession>A0ABW1WDY5</accession>
<proteinExistence type="predicted"/>
<reference evidence="3" key="1">
    <citation type="journal article" date="2019" name="Int. J. Syst. Evol. Microbiol.">
        <title>The Global Catalogue of Microorganisms (GCM) 10K type strain sequencing project: providing services to taxonomists for standard genome sequencing and annotation.</title>
        <authorList>
            <consortium name="The Broad Institute Genomics Platform"/>
            <consortium name="The Broad Institute Genome Sequencing Center for Infectious Disease"/>
            <person name="Wu L."/>
            <person name="Ma J."/>
        </authorList>
    </citation>
    <scope>NUCLEOTIDE SEQUENCE [LARGE SCALE GENOMIC DNA]</scope>
    <source>
        <strain evidence="3">CCUG 42001</strain>
    </source>
</reference>
<keyword evidence="3" id="KW-1185">Reference proteome</keyword>
<evidence type="ECO:0000313" key="2">
    <source>
        <dbReference type="EMBL" id="MFC6385772.1"/>
    </source>
</evidence>
<feature type="transmembrane region" description="Helical" evidence="1">
    <location>
        <begin position="71"/>
        <end position="87"/>
    </location>
</feature>
<dbReference type="RefSeq" id="WP_253052667.1">
    <property type="nucleotide sequence ID" value="NZ_JAMXWN010000002.1"/>
</dbReference>
<feature type="transmembrane region" description="Helical" evidence="1">
    <location>
        <begin position="12"/>
        <end position="29"/>
    </location>
</feature>
<feature type="transmembrane region" description="Helical" evidence="1">
    <location>
        <begin position="41"/>
        <end position="59"/>
    </location>
</feature>
<organism evidence="2 3">
    <name type="scientific">Sporolactobacillus kofuensis</name>
    <dbReference type="NCBI Taxonomy" id="269672"/>
    <lineage>
        <taxon>Bacteria</taxon>
        <taxon>Bacillati</taxon>
        <taxon>Bacillota</taxon>
        <taxon>Bacilli</taxon>
        <taxon>Bacillales</taxon>
        <taxon>Sporolactobacillaceae</taxon>
        <taxon>Sporolactobacillus</taxon>
    </lineage>
</organism>
<comment type="caution">
    <text evidence="2">The sequence shown here is derived from an EMBL/GenBank/DDBJ whole genome shotgun (WGS) entry which is preliminary data.</text>
</comment>
<evidence type="ECO:0000313" key="3">
    <source>
        <dbReference type="Proteomes" id="UP001596267"/>
    </source>
</evidence>
<keyword evidence="1" id="KW-1133">Transmembrane helix</keyword>
<name>A0ABW1WDY5_9BACL</name>
<dbReference type="EMBL" id="JBHSTQ010000003">
    <property type="protein sequence ID" value="MFC6385772.1"/>
    <property type="molecule type" value="Genomic_DNA"/>
</dbReference>
<evidence type="ECO:0000256" key="1">
    <source>
        <dbReference type="SAM" id="Phobius"/>
    </source>
</evidence>
<keyword evidence="1" id="KW-0812">Transmembrane</keyword>
<protein>
    <submittedName>
        <fullName evidence="2">Uncharacterized protein</fullName>
    </submittedName>
</protein>
<dbReference type="Proteomes" id="UP001596267">
    <property type="component" value="Unassembled WGS sequence"/>
</dbReference>